<dbReference type="Proteomes" id="UP000182077">
    <property type="component" value="Unassembled WGS sequence"/>
</dbReference>
<evidence type="ECO:0000313" key="3">
    <source>
        <dbReference type="EMBL" id="OJG45244.1"/>
    </source>
</evidence>
<proteinExistence type="predicted"/>
<dbReference type="AlphaFoldDB" id="A0A1L8TMC5"/>
<protein>
    <submittedName>
        <fullName evidence="3">Glycine/betaine/sarcosine/D-proline reductase family selenoprotein B</fullName>
    </submittedName>
</protein>
<dbReference type="Pfam" id="PF07355">
    <property type="entry name" value="GRDB"/>
    <property type="match status" value="1"/>
</dbReference>
<keyword evidence="2" id="KW-0560">Oxidoreductase</keyword>
<gene>
    <name evidence="3" type="ORF">RV04_GL002292</name>
</gene>
<dbReference type="GO" id="GO:0050485">
    <property type="term" value="F:oxidoreductase activity, acting on X-H and Y-H to form an X-Y bond, with a disulfide as acceptor"/>
    <property type="evidence" value="ECO:0007669"/>
    <property type="project" value="InterPro"/>
</dbReference>
<dbReference type="STRING" id="249189.RV04_GL002292"/>
<keyword evidence="1" id="KW-0712">Selenocysteine</keyword>
<evidence type="ECO:0000256" key="1">
    <source>
        <dbReference type="ARBA" id="ARBA00022933"/>
    </source>
</evidence>
<reference evidence="3 4" key="1">
    <citation type="submission" date="2014-12" db="EMBL/GenBank/DDBJ databases">
        <title>Draft genome sequences of 29 type strains of Enterococci.</title>
        <authorList>
            <person name="Zhong Z."/>
            <person name="Sun Z."/>
            <person name="Liu W."/>
            <person name="Zhang W."/>
            <person name="Zhang H."/>
        </authorList>
    </citation>
    <scope>NUCLEOTIDE SEQUENCE [LARGE SCALE GENOMIC DNA]</scope>
    <source>
        <strain evidence="3 4">DSM 17122</strain>
    </source>
</reference>
<dbReference type="InterPro" id="IPR010187">
    <property type="entry name" value="Various_sel_PB"/>
</dbReference>
<dbReference type="NCBIfam" id="TIGR01918">
    <property type="entry name" value="various_sel_PB"/>
    <property type="match status" value="1"/>
</dbReference>
<keyword evidence="4" id="KW-1185">Reference proteome</keyword>
<name>A0A1L8TMC5_9ENTE</name>
<comment type="caution">
    <text evidence="3">The sequence shown here is derived from an EMBL/GenBank/DDBJ whole genome shotgun (WGS) entry which is preliminary data.</text>
</comment>
<evidence type="ECO:0000313" key="4">
    <source>
        <dbReference type="Proteomes" id="UP000182077"/>
    </source>
</evidence>
<dbReference type="NCBIfam" id="NF041545">
    <property type="entry name" value="GrdB_like_no_Se"/>
    <property type="match status" value="1"/>
</dbReference>
<dbReference type="EMBL" id="JXKQ01000007">
    <property type="protein sequence ID" value="OJG45244.1"/>
    <property type="molecule type" value="Genomic_DNA"/>
</dbReference>
<organism evidence="3 4">
    <name type="scientific">Enterococcus hermanniensis</name>
    <dbReference type="NCBI Taxonomy" id="249189"/>
    <lineage>
        <taxon>Bacteria</taxon>
        <taxon>Bacillati</taxon>
        <taxon>Bacillota</taxon>
        <taxon>Bacilli</taxon>
        <taxon>Lactobacillales</taxon>
        <taxon>Enterococcaceae</taxon>
        <taxon>Enterococcus</taxon>
    </lineage>
</organism>
<evidence type="ECO:0000256" key="2">
    <source>
        <dbReference type="ARBA" id="ARBA00023002"/>
    </source>
</evidence>
<dbReference type="InterPro" id="IPR048083">
    <property type="entry name" value="GrdB-like"/>
</dbReference>
<sequence>MVKKMKKIILILNHVQAGMGSDEHANLAPSGKKAALGPGQTLQPYLKEHDAEIIATLFCGDQYYLQHQAEVAKKFVGFAKKFQADAILCGPAMHYPNFGEMAGSLAEILNQQGIPAIAAMSQENPATDVYKDIVPIVKMPKKGGIGLNESFKNMALLVVEKAKGQDTEKLETQICF</sequence>
<accession>A0A1L8TMC5</accession>